<evidence type="ECO:0000313" key="10">
    <source>
        <dbReference type="Proteomes" id="UP000268652"/>
    </source>
</evidence>
<dbReference type="RefSeq" id="WP_120698156.1">
    <property type="nucleotide sequence ID" value="NZ_RBDX01000012.1"/>
</dbReference>
<dbReference type="SUPFAM" id="SSF52833">
    <property type="entry name" value="Thioredoxin-like"/>
    <property type="match status" value="1"/>
</dbReference>
<feature type="region of interest" description="Disordered" evidence="6">
    <location>
        <begin position="57"/>
        <end position="79"/>
    </location>
</feature>
<dbReference type="InterPro" id="IPR012336">
    <property type="entry name" value="Thioredoxin-like_fold"/>
</dbReference>
<evidence type="ECO:0000256" key="2">
    <source>
        <dbReference type="ARBA" id="ARBA00022729"/>
    </source>
</evidence>
<feature type="compositionally biased region" description="Basic residues" evidence="6">
    <location>
        <begin position="1"/>
        <end position="11"/>
    </location>
</feature>
<keyword evidence="5" id="KW-0676">Redox-active center</keyword>
<reference evidence="10 11" key="1">
    <citation type="submission" date="2018-09" db="EMBL/GenBank/DDBJ databases">
        <title>Streptomyces sp. nov. DS1-2, an endophytic actinomycete isolated from roots of Dendrobium scabrilingue.</title>
        <authorList>
            <person name="Kuncharoen N."/>
            <person name="Kudo T."/>
            <person name="Ohkuma M."/>
            <person name="Yuki M."/>
            <person name="Tanasupawat S."/>
        </authorList>
    </citation>
    <scope>NUCLEOTIDE SEQUENCE [LARGE SCALE GENOMIC DNA]</scope>
    <source>
        <strain evidence="8 11">AZ1-7</strain>
        <strain evidence="9 10">DS1-2</strain>
    </source>
</reference>
<dbReference type="AlphaFoldDB" id="A0A3A9W5D5"/>
<keyword evidence="3" id="KW-0560">Oxidoreductase</keyword>
<dbReference type="EMBL" id="RBDY01000013">
    <property type="protein sequence ID" value="RKN20415.1"/>
    <property type="molecule type" value="Genomic_DNA"/>
</dbReference>
<dbReference type="EMBL" id="RBDX01000012">
    <property type="protein sequence ID" value="RKN08060.1"/>
    <property type="molecule type" value="Genomic_DNA"/>
</dbReference>
<feature type="region of interest" description="Disordered" evidence="6">
    <location>
        <begin position="1"/>
        <end position="24"/>
    </location>
</feature>
<accession>A0A3A9W5D5</accession>
<evidence type="ECO:0000259" key="7">
    <source>
        <dbReference type="PROSITE" id="PS51352"/>
    </source>
</evidence>
<dbReference type="Proteomes" id="UP000275024">
    <property type="component" value="Unassembled WGS sequence"/>
</dbReference>
<dbReference type="GO" id="GO:0016491">
    <property type="term" value="F:oxidoreductase activity"/>
    <property type="evidence" value="ECO:0007669"/>
    <property type="project" value="UniProtKB-KW"/>
</dbReference>
<keyword evidence="2" id="KW-0732">Signal</keyword>
<organism evidence="8 11">
    <name type="scientific">Streptomyces radicis</name>
    <dbReference type="NCBI Taxonomy" id="1750517"/>
    <lineage>
        <taxon>Bacteria</taxon>
        <taxon>Bacillati</taxon>
        <taxon>Actinomycetota</taxon>
        <taxon>Actinomycetes</taxon>
        <taxon>Kitasatosporales</taxon>
        <taxon>Streptomycetaceae</taxon>
        <taxon>Streptomyces</taxon>
    </lineage>
</organism>
<feature type="domain" description="Thioredoxin" evidence="7">
    <location>
        <begin position="69"/>
        <end position="257"/>
    </location>
</feature>
<comment type="caution">
    <text evidence="8">The sequence shown here is derived from an EMBL/GenBank/DDBJ whole genome shotgun (WGS) entry which is preliminary data.</text>
</comment>
<dbReference type="InterPro" id="IPR036249">
    <property type="entry name" value="Thioredoxin-like_sf"/>
</dbReference>
<dbReference type="PROSITE" id="PS51352">
    <property type="entry name" value="THIOREDOXIN_2"/>
    <property type="match status" value="1"/>
</dbReference>
<keyword evidence="4" id="KW-1015">Disulfide bond</keyword>
<evidence type="ECO:0000256" key="1">
    <source>
        <dbReference type="ARBA" id="ARBA00005791"/>
    </source>
</evidence>
<dbReference type="Proteomes" id="UP000268652">
    <property type="component" value="Unassembled WGS sequence"/>
</dbReference>
<evidence type="ECO:0000313" key="8">
    <source>
        <dbReference type="EMBL" id="RKN08060.1"/>
    </source>
</evidence>
<dbReference type="InterPro" id="IPR013766">
    <property type="entry name" value="Thioredoxin_domain"/>
</dbReference>
<evidence type="ECO:0000313" key="9">
    <source>
        <dbReference type="EMBL" id="RKN20415.1"/>
    </source>
</evidence>
<evidence type="ECO:0000256" key="5">
    <source>
        <dbReference type="ARBA" id="ARBA00023284"/>
    </source>
</evidence>
<dbReference type="OrthoDB" id="117402at2"/>
<feature type="compositionally biased region" description="Basic and acidic residues" evidence="6">
    <location>
        <begin position="12"/>
        <end position="23"/>
    </location>
</feature>
<sequence length="260" mass="27846">MPVSRTRKPKQKPREPARPEARGRRSALRRLTAALIAAFLVCVLAVGGLSALSGGGDGGADGEGDGSVQPLPSDHPALDVARRDADDPLALGEADAPVVMIEYVDFQDAFSGIHARETHDALVAEYVESGEVRIEFRNYPINGPESDSAARAAWAAGQQGRFWEFYAAALAEEFHQGSGRFDEEGARALAEEAGVADVERFAADMESDEAFDAIQRDADEGFDLGVTSTPSFMINGQAIEGARPVDEFRELLDQLIESAP</sequence>
<dbReference type="PANTHER" id="PTHR13887">
    <property type="entry name" value="GLUTATHIONE S-TRANSFERASE KAPPA"/>
    <property type="match status" value="1"/>
</dbReference>
<dbReference type="Gene3D" id="3.40.30.10">
    <property type="entry name" value="Glutaredoxin"/>
    <property type="match status" value="1"/>
</dbReference>
<keyword evidence="10" id="KW-1185">Reference proteome</keyword>
<evidence type="ECO:0000256" key="3">
    <source>
        <dbReference type="ARBA" id="ARBA00023002"/>
    </source>
</evidence>
<evidence type="ECO:0000256" key="6">
    <source>
        <dbReference type="SAM" id="MobiDB-lite"/>
    </source>
</evidence>
<name>A0A3A9W5D5_9ACTN</name>
<comment type="similarity">
    <text evidence="1">Belongs to the thioredoxin family. DsbA subfamily.</text>
</comment>
<protein>
    <submittedName>
        <fullName evidence="8">Disulfide bond formation protein DsbA</fullName>
    </submittedName>
</protein>
<gene>
    <name evidence="9" type="ORF">D7318_18040</name>
    <name evidence="8" type="ORF">D7319_16180</name>
</gene>
<proteinExistence type="inferred from homology"/>
<dbReference type="PANTHER" id="PTHR13887:SF14">
    <property type="entry name" value="DISULFIDE BOND FORMATION PROTEIN D"/>
    <property type="match status" value="1"/>
</dbReference>
<evidence type="ECO:0000313" key="11">
    <source>
        <dbReference type="Proteomes" id="UP000275024"/>
    </source>
</evidence>
<dbReference type="Pfam" id="PF13462">
    <property type="entry name" value="Thioredoxin_4"/>
    <property type="match status" value="1"/>
</dbReference>
<evidence type="ECO:0000256" key="4">
    <source>
        <dbReference type="ARBA" id="ARBA00023157"/>
    </source>
</evidence>